<accession>A0ABD2BU61</accession>
<dbReference type="EMBL" id="JAYRBN010000066">
    <property type="protein sequence ID" value="KAL2736120.1"/>
    <property type="molecule type" value="Genomic_DNA"/>
</dbReference>
<comment type="caution">
    <text evidence="1">The sequence shown here is derived from an EMBL/GenBank/DDBJ whole genome shotgun (WGS) entry which is preliminary data.</text>
</comment>
<reference evidence="1 2" key="1">
    <citation type="journal article" date="2024" name="Ann. Entomol. Soc. Am.">
        <title>Genomic analyses of the southern and eastern yellowjacket wasps (Hymenoptera: Vespidae) reveal evolutionary signatures of social life.</title>
        <authorList>
            <person name="Catto M.A."/>
            <person name="Caine P.B."/>
            <person name="Orr S.E."/>
            <person name="Hunt B.G."/>
            <person name="Goodisman M.A.D."/>
        </authorList>
    </citation>
    <scope>NUCLEOTIDE SEQUENCE [LARGE SCALE GENOMIC DNA]</scope>
    <source>
        <strain evidence="1">232</strain>
        <tissue evidence="1">Head and thorax</tissue>
    </source>
</reference>
<dbReference type="Proteomes" id="UP001607303">
    <property type="component" value="Unassembled WGS sequence"/>
</dbReference>
<name>A0ABD2BU61_VESMC</name>
<protein>
    <submittedName>
        <fullName evidence="1">Uncharacterized protein</fullName>
    </submittedName>
</protein>
<sequence length="89" mass="10536">VSRSSLTGSRYKKTQCLVCLSRHNTTRRGIRRRRRCKRRRLEDERNSKGQLVVLSIENLEWEWEKEDASKPIVPFDIEPLEGPSIITRN</sequence>
<keyword evidence="2" id="KW-1185">Reference proteome</keyword>
<feature type="non-terminal residue" evidence="1">
    <location>
        <position position="1"/>
    </location>
</feature>
<evidence type="ECO:0000313" key="1">
    <source>
        <dbReference type="EMBL" id="KAL2736120.1"/>
    </source>
</evidence>
<organism evidence="1 2">
    <name type="scientific">Vespula maculifrons</name>
    <name type="common">Eastern yellow jacket</name>
    <name type="synonym">Wasp</name>
    <dbReference type="NCBI Taxonomy" id="7453"/>
    <lineage>
        <taxon>Eukaryota</taxon>
        <taxon>Metazoa</taxon>
        <taxon>Ecdysozoa</taxon>
        <taxon>Arthropoda</taxon>
        <taxon>Hexapoda</taxon>
        <taxon>Insecta</taxon>
        <taxon>Pterygota</taxon>
        <taxon>Neoptera</taxon>
        <taxon>Endopterygota</taxon>
        <taxon>Hymenoptera</taxon>
        <taxon>Apocrita</taxon>
        <taxon>Aculeata</taxon>
        <taxon>Vespoidea</taxon>
        <taxon>Vespidae</taxon>
        <taxon>Vespinae</taxon>
        <taxon>Vespula</taxon>
    </lineage>
</organism>
<dbReference type="AlphaFoldDB" id="A0ABD2BU61"/>
<evidence type="ECO:0000313" key="2">
    <source>
        <dbReference type="Proteomes" id="UP001607303"/>
    </source>
</evidence>
<proteinExistence type="predicted"/>
<gene>
    <name evidence="1" type="ORF">V1477_012629</name>
</gene>